<dbReference type="Pfam" id="PF01585">
    <property type="entry name" value="G-patch"/>
    <property type="match status" value="1"/>
</dbReference>
<accession>A0A8B8CRJ3</accession>
<dbReference type="InterPro" id="IPR002110">
    <property type="entry name" value="Ankyrin_rpt"/>
</dbReference>
<feature type="region of interest" description="Disordered" evidence="2">
    <location>
        <begin position="48"/>
        <end position="80"/>
    </location>
</feature>
<dbReference type="SMART" id="SM00443">
    <property type="entry name" value="G_patch"/>
    <property type="match status" value="1"/>
</dbReference>
<feature type="compositionally biased region" description="Basic and acidic residues" evidence="2">
    <location>
        <begin position="48"/>
        <end position="73"/>
    </location>
</feature>
<dbReference type="Proteomes" id="UP000694844">
    <property type="component" value="Chromosome 2"/>
</dbReference>
<dbReference type="InterPro" id="IPR039146">
    <property type="entry name" value="GPANK1"/>
</dbReference>
<evidence type="ECO:0000256" key="2">
    <source>
        <dbReference type="SAM" id="MobiDB-lite"/>
    </source>
</evidence>
<dbReference type="AlphaFoldDB" id="A0A8B8CRJ3"/>
<dbReference type="PANTHER" id="PTHR20923:SF1">
    <property type="entry name" value="G PATCH DOMAIN AND ANKYRIN REPEAT-CONTAINING PROTEIN 1"/>
    <property type="match status" value="1"/>
</dbReference>
<keyword evidence="1" id="KW-0040">ANK repeat</keyword>
<dbReference type="SUPFAM" id="SSF48403">
    <property type="entry name" value="Ankyrin repeat"/>
    <property type="match status" value="1"/>
</dbReference>
<dbReference type="Pfam" id="PF12796">
    <property type="entry name" value="Ank_2"/>
    <property type="match status" value="1"/>
</dbReference>
<evidence type="ECO:0000313" key="5">
    <source>
        <dbReference type="RefSeq" id="XP_022317056.1"/>
    </source>
</evidence>
<gene>
    <name evidence="5" type="primary">LOC111120549</name>
</gene>
<dbReference type="RefSeq" id="XP_022317056.1">
    <property type="nucleotide sequence ID" value="XM_022461348.1"/>
</dbReference>
<dbReference type="InterPro" id="IPR000467">
    <property type="entry name" value="G_patch_dom"/>
</dbReference>
<reference evidence="5" key="1">
    <citation type="submission" date="2025-08" db="UniProtKB">
        <authorList>
            <consortium name="RefSeq"/>
        </authorList>
    </citation>
    <scope>IDENTIFICATION</scope>
    <source>
        <tissue evidence="5">Whole sample</tissue>
    </source>
</reference>
<proteinExistence type="predicted"/>
<dbReference type="PROSITE" id="PS50174">
    <property type="entry name" value="G_PATCH"/>
    <property type="match status" value="1"/>
</dbReference>
<dbReference type="OrthoDB" id="4735278at2759"/>
<evidence type="ECO:0000256" key="1">
    <source>
        <dbReference type="PROSITE-ProRule" id="PRU00023"/>
    </source>
</evidence>
<dbReference type="Gene3D" id="1.25.40.20">
    <property type="entry name" value="Ankyrin repeat-containing domain"/>
    <property type="match status" value="1"/>
</dbReference>
<organism evidence="4 5">
    <name type="scientific">Crassostrea virginica</name>
    <name type="common">Eastern oyster</name>
    <dbReference type="NCBI Taxonomy" id="6565"/>
    <lineage>
        <taxon>Eukaryota</taxon>
        <taxon>Metazoa</taxon>
        <taxon>Spiralia</taxon>
        <taxon>Lophotrochozoa</taxon>
        <taxon>Mollusca</taxon>
        <taxon>Bivalvia</taxon>
        <taxon>Autobranchia</taxon>
        <taxon>Pteriomorphia</taxon>
        <taxon>Ostreida</taxon>
        <taxon>Ostreoidea</taxon>
        <taxon>Ostreidae</taxon>
        <taxon>Crassostrea</taxon>
    </lineage>
</organism>
<dbReference type="PROSITE" id="PS50088">
    <property type="entry name" value="ANK_REPEAT"/>
    <property type="match status" value="1"/>
</dbReference>
<keyword evidence="4" id="KW-1185">Reference proteome</keyword>
<protein>
    <submittedName>
        <fullName evidence="5">G patch domain and ankyrin repeat-containing protein 1-like</fullName>
    </submittedName>
</protein>
<feature type="compositionally biased region" description="Basic and acidic residues" evidence="2">
    <location>
        <begin position="298"/>
        <end position="336"/>
    </location>
</feature>
<feature type="repeat" description="ANK" evidence="1">
    <location>
        <begin position="114"/>
        <end position="146"/>
    </location>
</feature>
<sequence length="336" mass="38496">MAKIVYFVPESADKEFQHKQQANSTKSRISGTEARQFYEELLAEQDTTKEATKHKEVSCTRTVDKNPNRDEKTFQSSGPSLKESDFLKAAQNGDIKVLKKCLKGGIDVNCVDGYGWTALMCASHSGNKRIVSYLLKKGVDVHIHDRKRRDAVFIARKAGHEDLANFITKFDSHEEKSHHRDDQNVETVDFFCDVCNKTVSQVVGENHETSTVHLFNRKLKPKPDSFLIPPGNRGYQLMLKSGWDGEKGLGSKGQGQRYPVKTILKRDRQCLGGELEKTSKKEAKITHFGPNDQNSVKRQQERKPRMATLSRREQRKQDKKSQVWERNLREEMNDLF</sequence>
<dbReference type="GeneID" id="111120549"/>
<dbReference type="SMART" id="SM00248">
    <property type="entry name" value="ANK"/>
    <property type="match status" value="2"/>
</dbReference>
<dbReference type="KEGG" id="cvn:111120549"/>
<name>A0A8B8CRJ3_CRAVI</name>
<feature type="domain" description="G-patch" evidence="3">
    <location>
        <begin position="230"/>
        <end position="276"/>
    </location>
</feature>
<evidence type="ECO:0000313" key="4">
    <source>
        <dbReference type="Proteomes" id="UP000694844"/>
    </source>
</evidence>
<dbReference type="InterPro" id="IPR036770">
    <property type="entry name" value="Ankyrin_rpt-contain_sf"/>
</dbReference>
<dbReference type="PANTHER" id="PTHR20923">
    <property type="entry name" value="BAT4 PROTEIN-RELATED"/>
    <property type="match status" value="1"/>
</dbReference>
<feature type="region of interest" description="Disordered" evidence="2">
    <location>
        <begin position="286"/>
        <end position="336"/>
    </location>
</feature>
<dbReference type="PROSITE" id="PS50297">
    <property type="entry name" value="ANK_REP_REGION"/>
    <property type="match status" value="1"/>
</dbReference>
<dbReference type="GO" id="GO:0003676">
    <property type="term" value="F:nucleic acid binding"/>
    <property type="evidence" value="ECO:0007669"/>
    <property type="project" value="InterPro"/>
</dbReference>
<evidence type="ECO:0000259" key="3">
    <source>
        <dbReference type="PROSITE" id="PS50174"/>
    </source>
</evidence>